<dbReference type="InterPro" id="IPR018076">
    <property type="entry name" value="T2SS_GspF_dom"/>
</dbReference>
<proteinExistence type="predicted"/>
<keyword evidence="4 6" id="KW-1133">Transmembrane helix</keyword>
<keyword evidence="5 6" id="KW-0472">Membrane</keyword>
<evidence type="ECO:0000256" key="1">
    <source>
        <dbReference type="ARBA" id="ARBA00004651"/>
    </source>
</evidence>
<evidence type="ECO:0000313" key="9">
    <source>
        <dbReference type="Proteomes" id="UP000548476"/>
    </source>
</evidence>
<keyword evidence="3 6" id="KW-0812">Transmembrane</keyword>
<name>A0A841FDT0_9ACTN</name>
<evidence type="ECO:0000256" key="5">
    <source>
        <dbReference type="ARBA" id="ARBA00023136"/>
    </source>
</evidence>
<feature type="domain" description="Type II secretion system protein GspF" evidence="7">
    <location>
        <begin position="87"/>
        <end position="209"/>
    </location>
</feature>
<dbReference type="GO" id="GO:0005886">
    <property type="term" value="C:plasma membrane"/>
    <property type="evidence" value="ECO:0007669"/>
    <property type="project" value="UniProtKB-SubCell"/>
</dbReference>
<evidence type="ECO:0000313" key="8">
    <source>
        <dbReference type="EMBL" id="MBB6035431.1"/>
    </source>
</evidence>
<dbReference type="PANTHER" id="PTHR35007">
    <property type="entry name" value="INTEGRAL MEMBRANE PROTEIN-RELATED"/>
    <property type="match status" value="1"/>
</dbReference>
<dbReference type="InterPro" id="IPR042094">
    <property type="entry name" value="T2SS_GspF_sf"/>
</dbReference>
<dbReference type="Proteomes" id="UP000548476">
    <property type="component" value="Unassembled WGS sequence"/>
</dbReference>
<keyword evidence="9" id="KW-1185">Reference proteome</keyword>
<dbReference type="AlphaFoldDB" id="A0A841FDT0"/>
<evidence type="ECO:0000256" key="4">
    <source>
        <dbReference type="ARBA" id="ARBA00022989"/>
    </source>
</evidence>
<organism evidence="8 9">
    <name type="scientific">Phytomonospora endophytica</name>
    <dbReference type="NCBI Taxonomy" id="714109"/>
    <lineage>
        <taxon>Bacteria</taxon>
        <taxon>Bacillati</taxon>
        <taxon>Actinomycetota</taxon>
        <taxon>Actinomycetes</taxon>
        <taxon>Micromonosporales</taxon>
        <taxon>Micromonosporaceae</taxon>
        <taxon>Phytomonospora</taxon>
    </lineage>
</organism>
<keyword evidence="2" id="KW-1003">Cell membrane</keyword>
<dbReference type="Gene3D" id="1.20.81.30">
    <property type="entry name" value="Type II secretion system (T2SS), domain F"/>
    <property type="match status" value="1"/>
</dbReference>
<dbReference type="PANTHER" id="PTHR35007:SF3">
    <property type="entry name" value="POSSIBLE CONSERVED ALANINE RICH MEMBRANE PROTEIN"/>
    <property type="match status" value="1"/>
</dbReference>
<evidence type="ECO:0000256" key="2">
    <source>
        <dbReference type="ARBA" id="ARBA00022475"/>
    </source>
</evidence>
<feature type="transmembrane region" description="Helical" evidence="6">
    <location>
        <begin position="31"/>
        <end position="60"/>
    </location>
</feature>
<evidence type="ECO:0000256" key="3">
    <source>
        <dbReference type="ARBA" id="ARBA00022692"/>
    </source>
</evidence>
<evidence type="ECO:0000256" key="6">
    <source>
        <dbReference type="SAM" id="Phobius"/>
    </source>
</evidence>
<comment type="subcellular location">
    <subcellularLocation>
        <location evidence="1">Cell membrane</location>
        <topology evidence="1">Multi-pass membrane protein</topology>
    </subcellularLocation>
</comment>
<gene>
    <name evidence="8" type="ORF">HNR73_003288</name>
</gene>
<protein>
    <submittedName>
        <fullName evidence="8">Pilus assembly protein TadC</fullName>
    </submittedName>
</protein>
<dbReference type="RefSeq" id="WP_184788284.1">
    <property type="nucleotide sequence ID" value="NZ_BONT01000003.1"/>
</dbReference>
<dbReference type="Pfam" id="PF00482">
    <property type="entry name" value="T2SSF"/>
    <property type="match status" value="1"/>
</dbReference>
<dbReference type="EMBL" id="JACHGT010000006">
    <property type="protein sequence ID" value="MBB6035431.1"/>
    <property type="molecule type" value="Genomic_DNA"/>
</dbReference>
<reference evidence="8 9" key="1">
    <citation type="submission" date="2020-08" db="EMBL/GenBank/DDBJ databases">
        <title>Genomic Encyclopedia of Type Strains, Phase IV (KMG-IV): sequencing the most valuable type-strain genomes for metagenomic binning, comparative biology and taxonomic classification.</title>
        <authorList>
            <person name="Goeker M."/>
        </authorList>
    </citation>
    <scope>NUCLEOTIDE SEQUENCE [LARGE SCALE GENOMIC DNA]</scope>
    <source>
        <strain evidence="8 9">YIM 65646</strain>
    </source>
</reference>
<evidence type="ECO:0000259" key="7">
    <source>
        <dbReference type="Pfam" id="PF00482"/>
    </source>
</evidence>
<feature type="transmembrane region" description="Helical" evidence="6">
    <location>
        <begin position="190"/>
        <end position="217"/>
    </location>
</feature>
<comment type="caution">
    <text evidence="8">The sequence shown here is derived from an EMBL/GenBank/DDBJ whole genome shotgun (WGS) entry which is preliminary data.</text>
</comment>
<accession>A0A841FDT0</accession>
<sequence length="224" mass="22783">MRPVARLRGLGMSQAPPTLRERLRAKAAGPALAVLVLATAVTVLGPLTGVVAGSLAAYAVDRALRTRESREVQRARLIATDELPFALDLLAACLTAGSPTVTAVRTVAAASAAPLAERLRVVADSLDDGAEPDEAWRPLAGLPGGERLLAAAARSSGSGAALATGLRRLAEEAREAAAHAGEAAAERAGVLVVMPVGLCFLPAFVLMGLVPVVVAVLGDVMPTH</sequence>